<evidence type="ECO:0000259" key="3">
    <source>
        <dbReference type="Pfam" id="PF07727"/>
    </source>
</evidence>
<organism evidence="4">
    <name type="scientific">Tanacetum cinerariifolium</name>
    <name type="common">Dalmatian daisy</name>
    <name type="synonym">Chrysanthemum cinerariifolium</name>
    <dbReference type="NCBI Taxonomy" id="118510"/>
    <lineage>
        <taxon>Eukaryota</taxon>
        <taxon>Viridiplantae</taxon>
        <taxon>Streptophyta</taxon>
        <taxon>Embryophyta</taxon>
        <taxon>Tracheophyta</taxon>
        <taxon>Spermatophyta</taxon>
        <taxon>Magnoliopsida</taxon>
        <taxon>eudicotyledons</taxon>
        <taxon>Gunneridae</taxon>
        <taxon>Pentapetalae</taxon>
        <taxon>asterids</taxon>
        <taxon>campanulids</taxon>
        <taxon>Asterales</taxon>
        <taxon>Asteraceae</taxon>
        <taxon>Asteroideae</taxon>
        <taxon>Anthemideae</taxon>
        <taxon>Anthemidinae</taxon>
        <taxon>Tanacetum</taxon>
    </lineage>
</organism>
<dbReference type="EMBL" id="BKCJ010001655">
    <property type="protein sequence ID" value="GEU43055.1"/>
    <property type="molecule type" value="Genomic_DNA"/>
</dbReference>
<feature type="compositionally biased region" description="Low complexity" evidence="2">
    <location>
        <begin position="1750"/>
        <end position="1760"/>
    </location>
</feature>
<feature type="compositionally biased region" description="Acidic residues" evidence="2">
    <location>
        <begin position="1431"/>
        <end position="1440"/>
    </location>
</feature>
<feature type="compositionally biased region" description="Basic and acidic residues" evidence="2">
    <location>
        <begin position="150"/>
        <end position="159"/>
    </location>
</feature>
<comment type="caution">
    <text evidence="4">The sequence shown here is derived from an EMBL/GenBank/DDBJ whole genome shotgun (WGS) entry which is preliminary data.</text>
</comment>
<feature type="compositionally biased region" description="Basic residues" evidence="2">
    <location>
        <begin position="179"/>
        <end position="191"/>
    </location>
</feature>
<gene>
    <name evidence="4" type="ORF">Tci_015033</name>
</gene>
<feature type="region of interest" description="Disordered" evidence="2">
    <location>
        <begin position="1363"/>
        <end position="1440"/>
    </location>
</feature>
<feature type="region of interest" description="Disordered" evidence="2">
    <location>
        <begin position="1785"/>
        <end position="1831"/>
    </location>
</feature>
<evidence type="ECO:0000256" key="1">
    <source>
        <dbReference type="SAM" id="Coils"/>
    </source>
</evidence>
<dbReference type="PANTHER" id="PTHR11439:SF509">
    <property type="entry name" value="RNA-DIRECTED DNA POLYMERASE"/>
    <property type="match status" value="1"/>
</dbReference>
<feature type="non-terminal residue" evidence="4">
    <location>
        <position position="1"/>
    </location>
</feature>
<dbReference type="Pfam" id="PF07727">
    <property type="entry name" value="RVT_2"/>
    <property type="match status" value="1"/>
</dbReference>
<evidence type="ECO:0000313" key="4">
    <source>
        <dbReference type="EMBL" id="GEU43055.1"/>
    </source>
</evidence>
<accession>A0A6L2K4P3</accession>
<keyword evidence="1" id="KW-0175">Coiled coil</keyword>
<evidence type="ECO:0000256" key="2">
    <source>
        <dbReference type="SAM" id="MobiDB-lite"/>
    </source>
</evidence>
<feature type="compositionally biased region" description="Basic residues" evidence="2">
    <location>
        <begin position="161"/>
        <end position="170"/>
    </location>
</feature>
<feature type="region of interest" description="Disordered" evidence="2">
    <location>
        <begin position="150"/>
        <end position="193"/>
    </location>
</feature>
<name>A0A6L2K4P3_TANCI</name>
<feature type="region of interest" description="Disordered" evidence="2">
    <location>
        <begin position="1743"/>
        <end position="1772"/>
    </location>
</feature>
<sequence length="2155" mass="246849">NTVVLDFLNIEGNVNQTLYESNDEYYSSDKVEEIDYVDFHTEGEENVVIKNLTTQDPFLNRLCSNHGSFRGFIDEPQPVDQEPINDPDAASVDPIFKVKRGVSYPKHDPTIIWNEMQPILDMRNVKAGRCVGMYSNKKYVVKKKLFVDDSPRSENESKKSVTGKKAKPTKKPVTPVKNGKGRHVKKAKQVRKSVSFSPNITTRSLNIGKGCSKDGKMANLSEDIKSAGFDTRPPMLDRSDFESWQQRIRLYCKENIMGENILQSIDEDLTPEEKDRYKADVRATNILLQGLPKDIYTLINYYTNAKDIWNNVKMLLEGSELTKDERESQLYDEFEHFRQNKGETIHEYYVSVVVQNVQGRQNRGHGYNARGAVAARNGGVQNRGGNAIPNLAINKDNVFQANQCYAFDYNVDMAPTAQTMFMVNLSSDNLIYDETGPSYDSNILSEVQDHDNYLDNVVCEEQRRESCKSNVSSMLNDALRTIINDMHEQVAQCMSANEQNKVVNVSLTTELTRYKELLKVYEKKARFELTEREQKIDEQMRIIITYRNIKEESLRKKLHSVKMQLNSTTDHNKLMKEKVANLKKDSKQKENKYLKGFFDMKALKEKAEDKLFKQDQSLQTVHMLCKPKPYYDEKKKVAIGYTNPLYLTSAMQVQSALYNGHEIVKTIHALAVVHDSEDTLELAEITRKRMLEKVKIPLRVKKKVKIARPDYSKENYLSTFTPQRYGIQMALVKEVTEMKEIFEQMEAEVDQNDVDMKSEKTKKKSLLIEDENLNVDCLSNELVYCLMNSVKIVSRFSEFHDAYTVEQVRNVELEAKISKLKYKIQKYDHSEMIKRFSNLEVDHLNLQLKYQHLKEHFEHIKSQSSQDAPEFNSFFKINQLKEQLQGRGNKFKELKEKISHMNKKRRSAKRKNKMRMDTVKPKVLASGMYAIDVESILPHNRNNREVHLELLKTYDGESLTAQEFHKKFIRTVRFGNDHFGAIVGYRDYVIGDSVISRVYYVKGLRHNLFSIGQFCDSDLEVAFKKHLCYVKDVDGVELLKVQVLVVSAGTPSSTTIDQNAPSISHSSSSSEVQAPSLHQGVAAGPTFKDNPFTQADNDPFVNVFAPESNSEEASSGDAQLVAKGYHQEKGIDFEESFTLVAQIEAIRIFIANVTSKNMTIYQMDVKTAFLKGELKEEVYVSQPEGFVDPDYPTHVYRLKKALYRLKQAPRAWYDTLSRFLLENKFSKDADHAGCPEIHRSTSGSAQFLGDKLVSWLSKKQKSTDISITEAEYITMSGCYAQILRMRSQLMDYSIAFNNVPLYCDNRSASALCCNNEEKASHGSLKDVEESYLLALGITPKDSAHPFVPPPDGDLKYLEMAARKPRQPTTMTDEEGGKKKAPSAGKSKKPTPAKQSKPTKEKTSKRTPSKKIYKGKVMKVRKGKSSEHLVDKEEEDQPAPELQVEDGEYNLQRGIQMSLESFQAPVGGDDTSVNVVHDKLSLVDAETGADTKESNSVADTKIMNVAKDQGKEVSNTMALEERTTKLDKGQAGSDPVYPKVHESLKLTSEEYVYIENPPSSIRSLFSMKNLEDTFTFGDQFLNDKLTDKKPGKDIMETEAESMVTVPIHQTSSSVPPLSTPIIDLSPPNQKRSANFEEKYMLQDKTIKALRSRVYTLKNHDLYFKIDRQVNKVVKEAVHDARSNLERFRDLSEVQMKEILHNQMFESGSYISHPDHSALYEALEVSMQPDNSEELHEALVTSLQKSTAWTTSNSRKAPSSSSKQNIAFPSEQPVDDVPILENVHLSDSEDNGVAHHPKINTRPEWLKPIPEEDTPETPKPDWVIPPNDLPETENNRADALTKTYKDPEENMLLWKNGDMGSFIKWYCKQIGKKKLVKADLEEECHLLLTNQIDWVNPEGNRFVPDMSKPLPLRGPQDQVTIQSQYFFNKDLEYVVSGNKERRYALSISKLKTAYYPDFGLKELVPTLWVESECDRDISSAYGISHWWFKRKEFYITRHNAPSDHSAVRSHMKILSVVSLKIYSRYGYTFLSEIVLRSADYKEYKILEAGFKNLHPNDFKDLRSDIYAKNPVKEILLNLNLPDHRGFRGRRGARGGRNGSGKEENMRVQEEREYQERLDEEAFQEAMEQQMMHEQMDEERKNQQRIKRIGKKEFLFQS</sequence>
<dbReference type="PANTHER" id="PTHR11439">
    <property type="entry name" value="GAG-POL-RELATED RETROTRANSPOSON"/>
    <property type="match status" value="1"/>
</dbReference>
<feature type="coiled-coil region" evidence="1">
    <location>
        <begin position="877"/>
        <end position="911"/>
    </location>
</feature>
<dbReference type="CDD" id="cd09272">
    <property type="entry name" value="RNase_HI_RT_Ty1"/>
    <property type="match status" value="1"/>
</dbReference>
<protein>
    <submittedName>
        <fullName evidence="4">Copia protein</fullName>
    </submittedName>
</protein>
<reference evidence="4" key="1">
    <citation type="journal article" date="2019" name="Sci. Rep.">
        <title>Draft genome of Tanacetum cinerariifolium, the natural source of mosquito coil.</title>
        <authorList>
            <person name="Yamashiro T."/>
            <person name="Shiraishi A."/>
            <person name="Satake H."/>
            <person name="Nakayama K."/>
        </authorList>
    </citation>
    <scope>NUCLEOTIDE SEQUENCE</scope>
</reference>
<feature type="domain" description="Reverse transcriptase Ty1/copia-type" evidence="3">
    <location>
        <begin position="1104"/>
        <end position="1233"/>
    </location>
</feature>
<feature type="compositionally biased region" description="Basic and acidic residues" evidence="2">
    <location>
        <begin position="2097"/>
        <end position="2106"/>
    </location>
</feature>
<feature type="region of interest" description="Disordered" evidence="2">
    <location>
        <begin position="2084"/>
        <end position="2106"/>
    </location>
</feature>
<dbReference type="InterPro" id="IPR013103">
    <property type="entry name" value="RVT_2"/>
</dbReference>
<feature type="compositionally biased region" description="Basic residues" evidence="2">
    <location>
        <begin position="1404"/>
        <end position="1422"/>
    </location>
</feature>
<proteinExistence type="predicted"/>